<proteinExistence type="predicted"/>
<dbReference type="RefSeq" id="WP_035886931.1">
    <property type="nucleotide sequence ID" value="NZ_JNCF01000003.1"/>
</dbReference>
<name>A0A0A2SXR4_9GAMM</name>
<dbReference type="Proteomes" id="UP000054422">
    <property type="component" value="Unassembled WGS sequence"/>
</dbReference>
<sequence>MKWIILIVIAVTTTGCCTMKEVVEYQQVTVVSPVVEPVLLDVDGPPEPLDVTTTTIDFY</sequence>
<evidence type="ECO:0000313" key="2">
    <source>
        <dbReference type="Proteomes" id="UP000054422"/>
    </source>
</evidence>
<protein>
    <submittedName>
        <fullName evidence="1">Uncharacterized protein</fullName>
    </submittedName>
</protein>
<reference evidence="1 2" key="1">
    <citation type="submission" date="2014-05" db="EMBL/GenBank/DDBJ databases">
        <authorList>
            <person name="Rizzardi K."/>
            <person name="Winiecka-Krusnell J."/>
            <person name="Ramliden M."/>
            <person name="Alm E."/>
            <person name="Andersson S."/>
            <person name="Byfors S."/>
        </authorList>
    </citation>
    <scope>NUCLEOTIDE SEQUENCE [LARGE SCALE GENOMIC DNA]</scope>
    <source>
        <strain evidence="1 2">LEGN</strain>
    </source>
</reference>
<dbReference type="PROSITE" id="PS51257">
    <property type="entry name" value="PROKAR_LIPOPROTEIN"/>
    <property type="match status" value="1"/>
</dbReference>
<evidence type="ECO:0000313" key="1">
    <source>
        <dbReference type="EMBL" id="KGP64244.1"/>
    </source>
</evidence>
<accession>A0A0A2SXR4</accession>
<comment type="caution">
    <text evidence="1">The sequence shown here is derived from an EMBL/GenBank/DDBJ whole genome shotgun (WGS) entry which is preliminary data.</text>
</comment>
<organism evidence="1 2">
    <name type="scientific">Legionella norrlandica</name>
    <dbReference type="NCBI Taxonomy" id="1498499"/>
    <lineage>
        <taxon>Bacteria</taxon>
        <taxon>Pseudomonadati</taxon>
        <taxon>Pseudomonadota</taxon>
        <taxon>Gammaproteobacteria</taxon>
        <taxon>Legionellales</taxon>
        <taxon>Legionellaceae</taxon>
        <taxon>Legionella</taxon>
    </lineage>
</organism>
<keyword evidence="2" id="KW-1185">Reference proteome</keyword>
<dbReference type="EMBL" id="JNCF01000003">
    <property type="protein sequence ID" value="KGP64244.1"/>
    <property type="molecule type" value="Genomic_DNA"/>
</dbReference>
<gene>
    <name evidence="1" type="ORF">EP47_04115</name>
</gene>
<dbReference type="AlphaFoldDB" id="A0A0A2SXR4"/>